<dbReference type="AlphaFoldDB" id="A0A917MJ43"/>
<reference evidence="1" key="2">
    <citation type="submission" date="2020-09" db="EMBL/GenBank/DDBJ databases">
        <authorList>
            <person name="Sun Q."/>
            <person name="Zhou Y."/>
        </authorList>
    </citation>
    <scope>NUCLEOTIDE SEQUENCE</scope>
    <source>
        <strain evidence="1">CGMCC 1.12214</strain>
    </source>
</reference>
<evidence type="ECO:0000313" key="2">
    <source>
        <dbReference type="Proteomes" id="UP000603912"/>
    </source>
</evidence>
<keyword evidence="2" id="KW-1185">Reference proteome</keyword>
<organism evidence="1 2">
    <name type="scientific">Alsobacter metallidurans</name>
    <dbReference type="NCBI Taxonomy" id="340221"/>
    <lineage>
        <taxon>Bacteria</taxon>
        <taxon>Pseudomonadati</taxon>
        <taxon>Pseudomonadota</taxon>
        <taxon>Alphaproteobacteria</taxon>
        <taxon>Hyphomicrobiales</taxon>
        <taxon>Alsobacteraceae</taxon>
        <taxon>Alsobacter</taxon>
    </lineage>
</organism>
<evidence type="ECO:0000313" key="1">
    <source>
        <dbReference type="EMBL" id="GGH27147.1"/>
    </source>
</evidence>
<dbReference type="InterPro" id="IPR045471">
    <property type="entry name" value="DUF6494"/>
</dbReference>
<reference evidence="1" key="1">
    <citation type="journal article" date="2014" name="Int. J. Syst. Evol. Microbiol.">
        <title>Complete genome sequence of Corynebacterium casei LMG S-19264T (=DSM 44701T), isolated from a smear-ripened cheese.</title>
        <authorList>
            <consortium name="US DOE Joint Genome Institute (JGI-PGF)"/>
            <person name="Walter F."/>
            <person name="Albersmeier A."/>
            <person name="Kalinowski J."/>
            <person name="Ruckert C."/>
        </authorList>
    </citation>
    <scope>NUCLEOTIDE SEQUENCE</scope>
    <source>
        <strain evidence="1">CGMCC 1.12214</strain>
    </source>
</reference>
<gene>
    <name evidence="1" type="ORF">GCM10007036_35460</name>
</gene>
<protein>
    <submittedName>
        <fullName evidence="1">Uncharacterized protein</fullName>
    </submittedName>
</protein>
<sequence length="63" mass="7003">MDEERFNMALRKFLKEVGVTSQREIEKVVRDGKAPGDVLRVKMTLTSSDGSLDHVVEGEIPTG</sequence>
<proteinExistence type="predicted"/>
<name>A0A917MJ43_9HYPH</name>
<dbReference type="RefSeq" id="WP_188519027.1">
    <property type="nucleotide sequence ID" value="NZ_BMES01000002.1"/>
</dbReference>
<dbReference type="Pfam" id="PF20104">
    <property type="entry name" value="DUF6494"/>
    <property type="match status" value="1"/>
</dbReference>
<dbReference type="Proteomes" id="UP000603912">
    <property type="component" value="Unassembled WGS sequence"/>
</dbReference>
<accession>A0A917MJ43</accession>
<dbReference type="EMBL" id="BMES01000002">
    <property type="protein sequence ID" value="GGH27147.1"/>
    <property type="molecule type" value="Genomic_DNA"/>
</dbReference>
<comment type="caution">
    <text evidence="1">The sequence shown here is derived from an EMBL/GenBank/DDBJ whole genome shotgun (WGS) entry which is preliminary data.</text>
</comment>